<evidence type="ECO:0000313" key="6">
    <source>
        <dbReference type="Proteomes" id="UP000028681"/>
    </source>
</evidence>
<dbReference type="GO" id="GO:0005737">
    <property type="term" value="C:cytoplasm"/>
    <property type="evidence" value="ECO:0007669"/>
    <property type="project" value="TreeGrafter"/>
</dbReference>
<dbReference type="Gene3D" id="3.20.20.60">
    <property type="entry name" value="Phosphoenolpyruvate-binding domains"/>
    <property type="match status" value="1"/>
</dbReference>
<protein>
    <submittedName>
        <fullName evidence="5">HpcH/HpaI aldolase</fullName>
    </submittedName>
</protein>
<gene>
    <name evidence="5" type="primary">hpaI</name>
    <name evidence="5" type="ORF">ETEE_4023</name>
</gene>
<reference evidence="5 6" key="1">
    <citation type="journal article" date="2012" name="PLoS ONE">
        <title>Edwardsiella comparative phylogenomics reveal the new intra/inter-species taxonomic relationships, virulence evolution and niche adaptation mechanisms.</title>
        <authorList>
            <person name="Yang M."/>
            <person name="Lv Y."/>
            <person name="Xiao J."/>
            <person name="Wu H."/>
            <person name="Zheng H."/>
            <person name="Liu Q."/>
            <person name="Zhang Y."/>
            <person name="Wang Q."/>
        </authorList>
    </citation>
    <scope>NUCLEOTIDE SEQUENCE [LARGE SCALE GENOMIC DNA]</scope>
    <source>
        <strain evidence="6">080813</strain>
    </source>
</reference>
<dbReference type="EMBL" id="CP006664">
    <property type="protein sequence ID" value="AIJ10431.1"/>
    <property type="molecule type" value="Genomic_DNA"/>
</dbReference>
<dbReference type="PANTHER" id="PTHR30502">
    <property type="entry name" value="2-KETO-3-DEOXY-L-RHAMNONATE ALDOLASE"/>
    <property type="match status" value="1"/>
</dbReference>
<dbReference type="Proteomes" id="UP000028681">
    <property type="component" value="Chromosome"/>
</dbReference>
<name>A0A076LQZ1_9GAMM</name>
<sequence>MLELSLPTKLGKQPVFGILNSLLHPLLVEMIACAGYDFVILDMEHLPHDEERLQHCIHLAQSHGCAPLVRVPNAATKRIGRVLDLGAHGIVLPQVESIAEVTAARDAMRFPPLGRRGITGGGVTGFGTRPLDAYCRQANQGLMLIPMIESAAGLAILDDLLALDGVAMILEGALDMALSLGLGAQPTHPQVTRQLRRIARRCRAAGVPFCANPRSERQRDYWLRSGIDAWLCGEDRGLLFRALRQRRDDLRTAASRGPRATDLSL</sequence>
<dbReference type="SUPFAM" id="SSF51621">
    <property type="entry name" value="Phosphoenolpyruvate/pyruvate domain"/>
    <property type="match status" value="1"/>
</dbReference>
<dbReference type="Pfam" id="PF03328">
    <property type="entry name" value="HpcH_HpaI"/>
    <property type="match status" value="1"/>
</dbReference>
<dbReference type="InterPro" id="IPR005000">
    <property type="entry name" value="Aldolase/citrate-lyase_domain"/>
</dbReference>
<evidence type="ECO:0000256" key="1">
    <source>
        <dbReference type="ARBA" id="ARBA00005568"/>
    </source>
</evidence>
<evidence type="ECO:0000313" key="5">
    <source>
        <dbReference type="EMBL" id="AIJ10431.1"/>
    </source>
</evidence>
<dbReference type="GO" id="GO:0016832">
    <property type="term" value="F:aldehyde-lyase activity"/>
    <property type="evidence" value="ECO:0007669"/>
    <property type="project" value="TreeGrafter"/>
</dbReference>
<dbReference type="HOGENOM" id="CLU_059964_4_1_6"/>
<evidence type="ECO:0000256" key="3">
    <source>
        <dbReference type="ARBA" id="ARBA00023239"/>
    </source>
</evidence>
<dbReference type="InterPro" id="IPR015813">
    <property type="entry name" value="Pyrv/PenolPyrv_kinase-like_dom"/>
</dbReference>
<accession>A0A076LQZ1</accession>
<keyword evidence="2" id="KW-0479">Metal-binding</keyword>
<comment type="similarity">
    <text evidence="1">Belongs to the HpcH/HpaI aldolase family.</text>
</comment>
<dbReference type="InterPro" id="IPR050251">
    <property type="entry name" value="HpcH-HpaI_aldolase"/>
</dbReference>
<dbReference type="GeneID" id="33941361"/>
<dbReference type="RefSeq" id="WP_034164915.1">
    <property type="nucleotide sequence ID" value="NZ_CP006664.1"/>
</dbReference>
<feature type="domain" description="HpcH/HpaI aldolase/citrate lyase" evidence="4">
    <location>
        <begin position="23"/>
        <end position="209"/>
    </location>
</feature>
<proteinExistence type="inferred from homology"/>
<dbReference type="AlphaFoldDB" id="A0A076LQZ1"/>
<evidence type="ECO:0000259" key="4">
    <source>
        <dbReference type="Pfam" id="PF03328"/>
    </source>
</evidence>
<dbReference type="PANTHER" id="PTHR30502:SF0">
    <property type="entry name" value="PHOSPHOENOLPYRUVATE CARBOXYLASE FAMILY PROTEIN"/>
    <property type="match status" value="1"/>
</dbReference>
<organism evidence="5 6">
    <name type="scientific">Edwardsiella anguillarum ET080813</name>
    <dbReference type="NCBI Taxonomy" id="667120"/>
    <lineage>
        <taxon>Bacteria</taxon>
        <taxon>Pseudomonadati</taxon>
        <taxon>Pseudomonadota</taxon>
        <taxon>Gammaproteobacteria</taxon>
        <taxon>Enterobacterales</taxon>
        <taxon>Hafniaceae</taxon>
        <taxon>Edwardsiella</taxon>
    </lineage>
</organism>
<evidence type="ECO:0000256" key="2">
    <source>
        <dbReference type="ARBA" id="ARBA00022723"/>
    </source>
</evidence>
<keyword evidence="3" id="KW-0456">Lyase</keyword>
<dbReference type="KEGG" id="ete:ETEE_4023"/>
<dbReference type="InterPro" id="IPR040442">
    <property type="entry name" value="Pyrv_kinase-like_dom_sf"/>
</dbReference>
<dbReference type="GO" id="GO:0046872">
    <property type="term" value="F:metal ion binding"/>
    <property type="evidence" value="ECO:0007669"/>
    <property type="project" value="UniProtKB-KW"/>
</dbReference>